<proteinExistence type="predicted"/>
<organism evidence="1 2">
    <name type="scientific">Rossellomorea vietnamensis</name>
    <dbReference type="NCBI Taxonomy" id="218284"/>
    <lineage>
        <taxon>Bacteria</taxon>
        <taxon>Bacillati</taxon>
        <taxon>Bacillota</taxon>
        <taxon>Bacilli</taxon>
        <taxon>Bacillales</taxon>
        <taxon>Bacillaceae</taxon>
        <taxon>Rossellomorea</taxon>
    </lineage>
</organism>
<keyword evidence="1" id="KW-0067">ATP-binding</keyword>
<dbReference type="Proteomes" id="UP001064027">
    <property type="component" value="Chromosome"/>
</dbReference>
<keyword evidence="2" id="KW-1185">Reference proteome</keyword>
<accession>A0ACD4CF41</accession>
<keyword evidence="1" id="KW-0547">Nucleotide-binding</keyword>
<evidence type="ECO:0000313" key="1">
    <source>
        <dbReference type="EMBL" id="UXH46167.1"/>
    </source>
</evidence>
<name>A0ACD4CF41_9BACI</name>
<protein>
    <submittedName>
        <fullName evidence="1">ABC transporter ATP-binding protein</fullName>
    </submittedName>
</protein>
<reference evidence="1" key="1">
    <citation type="submission" date="2022-09" db="EMBL/GenBank/DDBJ databases">
        <title>Complete genome sequence of Rossellomorea vietnamensis strain RL-WG62, a newly isolated PGPR with the potential for plant salinity stress alleviation.</title>
        <authorList>
            <person name="Ren L."/>
            <person name="Wang G."/>
            <person name="Hu H."/>
        </authorList>
    </citation>
    <scope>NUCLEOTIDE SEQUENCE</scope>
    <source>
        <strain evidence="1">RL-WG62</strain>
    </source>
</reference>
<evidence type="ECO:0000313" key="2">
    <source>
        <dbReference type="Proteomes" id="UP001064027"/>
    </source>
</evidence>
<dbReference type="EMBL" id="CP104558">
    <property type="protein sequence ID" value="UXH46167.1"/>
    <property type="molecule type" value="Genomic_DNA"/>
</dbReference>
<gene>
    <name evidence="1" type="ORF">N5C46_09015</name>
</gene>
<sequence length="333" mass="36924">MSFITLNQIQKSFEGQTVIQEMNLEIKKGELVTFLGPSGCGKSTLLRMIAGLVTPEEGSILIDGRDVTNVSPKDRGVGMVFQSYALFPNMNVYENVAFGLKMKKMEKGEIHEKVMSMIELVGLTGKEKAYPHELSGGQQQRVALARSVVVEPKVLLLDEPLSALDAQIRKNLQKLLRSIQQRLGITMILVTHDQEEAMVVSDRIVLLNNGQMVQNGHPHDIYMNPATEFAARFIGHYNVLDAHDLRTLFGQTLKADGMYAIRPEAFQRTESGPFYAITAVVKDVAVLGNIVRYSMESNSVPFSADLLQQRESGLSPGSEVTLYILKEDVIPLT</sequence>